<dbReference type="Proteomes" id="UP000269669">
    <property type="component" value="Unassembled WGS sequence"/>
</dbReference>
<sequence>MPRDQMFFQLPVAFRQERVLPLLSANAQIYVACSQCGWEDRANPARWTSSKSALATPCRNCGSKKRAVIRHWEQVEGECLDCGHDLSDTVTAPWLDLKCGQCGSHRINLKGITISPPYPKRFGKAGLSLLGTDQEELWGVNPLKDGEQINEEVAWAVQLFPDSHLHILCEVLFCSTLCSSDGYENLEEFCWLVSLQGQLLKDYFRTTGDFAAAARALTLQEQAAELAFDAFTRAAIEHNCAMLIYSILTQCPEDEAAEALGRPRIREEGIALARRVLAEYEKQLASEPPRNPAEPDDKRILTARFQVGRTHHLVGDLLRIGNADQAQIREALEQFEKALGFELPDYLLIGVMQSRGETIAMLDDPTQEQLLQAEQDLIASISADEKRIARSFQWGRFVQLATIARKLGAKNHELVALQGGASFALLQIRQNSEEWILQQRSERMLVLFDNLARAYVEADQPLEALAAAETLRAATVRLHTMDDTDQERLEKEAVSILARDLGQEFFDESDSQQTPEPIAPVVLGLLEYLRRDKISTACISYMYKPYERNEKPEMIAFICGPSDSKEPDIEVATWPAGDDSIAWSVDLISPGPFRERNLKRIHTVGYEAFFKAIEPTLQRWDVKRIVFCLPGGLTRIAFEALIDEPKADSFLLDRYEVAYVPSLRLGYDLTKINKAKRGGRLLVVGYQGDDLTNAAREVEVLHTLFGERMVLLSGADCNKLSVLDQLRQDYEYIHFVCHGTYDAESPLNAALHFVPDVQSDSQRVTAGDIMSTVKFHNNPVVTMSACSTALMSLSPQNNCHGLTGSLLRAGARCVIGSRWPVYDEVAAAFMSRFYEKVVAGKGSKPLRYVAEVQREMRADQGIEDFAAFGYMGIP</sequence>
<gene>
    <name evidence="2" type="ORF">EDE15_2358</name>
</gene>
<evidence type="ECO:0000313" key="3">
    <source>
        <dbReference type="Proteomes" id="UP000269669"/>
    </source>
</evidence>
<protein>
    <submittedName>
        <fullName evidence="2">CHAT domain-containing protein</fullName>
    </submittedName>
</protein>
<reference evidence="2 3" key="1">
    <citation type="submission" date="2018-12" db="EMBL/GenBank/DDBJ databases">
        <title>Sequencing of bacterial isolates from soil warming experiment in Harvard Forest, Massachusetts, USA.</title>
        <authorList>
            <person name="Deangelis K."/>
        </authorList>
    </citation>
    <scope>NUCLEOTIDE SEQUENCE [LARGE SCALE GENOMIC DNA]</scope>
    <source>
        <strain evidence="2 3">EB153</strain>
    </source>
</reference>
<feature type="domain" description="CHAT" evidence="1">
    <location>
        <begin position="607"/>
        <end position="862"/>
    </location>
</feature>
<dbReference type="AlphaFoldDB" id="A0A428MJD6"/>
<name>A0A428MJD6_9BACT</name>
<dbReference type="RefSeq" id="WP_125485394.1">
    <property type="nucleotide sequence ID" value="NZ_RSDW01000001.1"/>
</dbReference>
<dbReference type="Pfam" id="PF12770">
    <property type="entry name" value="CHAT"/>
    <property type="match status" value="1"/>
</dbReference>
<proteinExistence type="predicted"/>
<comment type="caution">
    <text evidence="2">The sequence shown here is derived from an EMBL/GenBank/DDBJ whole genome shotgun (WGS) entry which is preliminary data.</text>
</comment>
<dbReference type="InterPro" id="IPR024983">
    <property type="entry name" value="CHAT_dom"/>
</dbReference>
<evidence type="ECO:0000259" key="1">
    <source>
        <dbReference type="Pfam" id="PF12770"/>
    </source>
</evidence>
<evidence type="ECO:0000313" key="2">
    <source>
        <dbReference type="EMBL" id="RSL16833.1"/>
    </source>
</evidence>
<organism evidence="2 3">
    <name type="scientific">Edaphobacter aggregans</name>
    <dbReference type="NCBI Taxonomy" id="570835"/>
    <lineage>
        <taxon>Bacteria</taxon>
        <taxon>Pseudomonadati</taxon>
        <taxon>Acidobacteriota</taxon>
        <taxon>Terriglobia</taxon>
        <taxon>Terriglobales</taxon>
        <taxon>Acidobacteriaceae</taxon>
        <taxon>Edaphobacter</taxon>
    </lineage>
</organism>
<accession>A0A428MJD6</accession>
<dbReference type="EMBL" id="RSDW01000001">
    <property type="protein sequence ID" value="RSL16833.1"/>
    <property type="molecule type" value="Genomic_DNA"/>
</dbReference>
<dbReference type="OrthoDB" id="100274at2"/>
<keyword evidence="3" id="KW-1185">Reference proteome</keyword>